<keyword evidence="15" id="KW-1185">Reference proteome</keyword>
<keyword evidence="11 13" id="KW-0443">Lipid metabolism</keyword>
<dbReference type="EMBL" id="FOUI01000004">
    <property type="protein sequence ID" value="SFM38115.1"/>
    <property type="molecule type" value="Genomic_DNA"/>
</dbReference>
<proteinExistence type="inferred from homology"/>
<comment type="pathway">
    <text evidence="2 13">Glycolipid biosynthesis; lipid IV(A) biosynthesis; lipid IV(A) from (3R)-3-hydroxytetradecanoyl-[acyl-carrier-protein] and UDP-N-acetyl-alpha-D-glucosamine: step 6/6.</text>
</comment>
<evidence type="ECO:0000313" key="14">
    <source>
        <dbReference type="EMBL" id="SFM38115.1"/>
    </source>
</evidence>
<dbReference type="RefSeq" id="WP_093473946.1">
    <property type="nucleotide sequence ID" value="NZ_FOUI01000004.1"/>
</dbReference>
<comment type="similarity">
    <text evidence="13">Belongs to the LpxK family.</text>
</comment>
<dbReference type="NCBIfam" id="TIGR00682">
    <property type="entry name" value="lpxK"/>
    <property type="match status" value="1"/>
</dbReference>
<evidence type="ECO:0000256" key="8">
    <source>
        <dbReference type="ARBA" id="ARBA00022741"/>
    </source>
</evidence>
<feature type="binding site" evidence="13">
    <location>
        <begin position="62"/>
        <end position="69"/>
    </location>
    <ligand>
        <name>ATP</name>
        <dbReference type="ChEBI" id="CHEBI:30616"/>
    </ligand>
</feature>
<reference evidence="15" key="1">
    <citation type="submission" date="2016-10" db="EMBL/GenBank/DDBJ databases">
        <authorList>
            <person name="Varghese N."/>
            <person name="Submissions S."/>
        </authorList>
    </citation>
    <scope>NUCLEOTIDE SEQUENCE [LARGE SCALE GENOMIC DNA]</scope>
    <source>
        <strain evidence="15">DSM 24213</strain>
    </source>
</reference>
<dbReference type="AlphaFoldDB" id="A0A1I4QEG6"/>
<gene>
    <name evidence="13" type="primary">lpxK</name>
    <name evidence="14" type="ORF">SAMN05216217_104107</name>
</gene>
<evidence type="ECO:0000256" key="12">
    <source>
        <dbReference type="ARBA" id="ARBA00029757"/>
    </source>
</evidence>
<dbReference type="GO" id="GO:0005886">
    <property type="term" value="C:plasma membrane"/>
    <property type="evidence" value="ECO:0007669"/>
    <property type="project" value="TreeGrafter"/>
</dbReference>
<evidence type="ECO:0000256" key="13">
    <source>
        <dbReference type="HAMAP-Rule" id="MF_00409"/>
    </source>
</evidence>
<dbReference type="Pfam" id="PF02606">
    <property type="entry name" value="LpxK"/>
    <property type="match status" value="1"/>
</dbReference>
<evidence type="ECO:0000256" key="10">
    <source>
        <dbReference type="ARBA" id="ARBA00022840"/>
    </source>
</evidence>
<dbReference type="GO" id="GO:0005524">
    <property type="term" value="F:ATP binding"/>
    <property type="evidence" value="ECO:0007669"/>
    <property type="project" value="UniProtKB-UniRule"/>
</dbReference>
<keyword evidence="7 13" id="KW-0808">Transferase</keyword>
<keyword evidence="6 13" id="KW-0441">Lipid A biosynthesis</keyword>
<evidence type="ECO:0000256" key="1">
    <source>
        <dbReference type="ARBA" id="ARBA00002274"/>
    </source>
</evidence>
<dbReference type="PANTHER" id="PTHR42724:SF1">
    <property type="entry name" value="TETRAACYLDISACCHARIDE 4'-KINASE, MITOCHONDRIAL-RELATED"/>
    <property type="match status" value="1"/>
</dbReference>
<sequence>MSGGLEQRLTRAWYQGSRWLILLRPLSLLFGWLARRRRQRYLADPQRVWQPPVPLIVVGNITVGGTGKTPMVVWLVDYLQQRGLRPGVISRGYGGKPPQLPWRVDAQRDSAERCGDEPLLVARRCGVPVVVDPQRVRAARFLLEQQPVDVLISDDGLQHYALGRSLEIVMLDHQRGLGNRRCLPEGPLREPPQRLQENVLCVRTGAMQDSADGFAMPLRARLLVNLQTGEQRELVSWDQSEVVALAGIGNPQRFFDSLIAAGLHPECHAFADHARYDAALLDQLDNGRPLLMTEKDAVKCLAFARDNWWYLRIDGEPGAAFVAALEARLMLADVTPRPDSGEADGP</sequence>
<dbReference type="Proteomes" id="UP000243629">
    <property type="component" value="Unassembled WGS sequence"/>
</dbReference>
<comment type="catalytic activity">
    <reaction evidence="13">
        <text>a lipid A disaccharide + ATP = a lipid IVA + ADP + H(+)</text>
        <dbReference type="Rhea" id="RHEA:67840"/>
        <dbReference type="ChEBI" id="CHEBI:15378"/>
        <dbReference type="ChEBI" id="CHEBI:30616"/>
        <dbReference type="ChEBI" id="CHEBI:176343"/>
        <dbReference type="ChEBI" id="CHEBI:176425"/>
        <dbReference type="ChEBI" id="CHEBI:456216"/>
        <dbReference type="EC" id="2.7.1.130"/>
    </reaction>
</comment>
<dbReference type="OrthoDB" id="9766423at2"/>
<organism evidence="14 15">
    <name type="scientific">Halopseudomonas yangmingensis</name>
    <dbReference type="NCBI Taxonomy" id="1720063"/>
    <lineage>
        <taxon>Bacteria</taxon>
        <taxon>Pseudomonadati</taxon>
        <taxon>Pseudomonadota</taxon>
        <taxon>Gammaproteobacteria</taxon>
        <taxon>Pseudomonadales</taxon>
        <taxon>Pseudomonadaceae</taxon>
        <taxon>Halopseudomonas</taxon>
    </lineage>
</organism>
<evidence type="ECO:0000256" key="7">
    <source>
        <dbReference type="ARBA" id="ARBA00022679"/>
    </source>
</evidence>
<evidence type="ECO:0000313" key="15">
    <source>
        <dbReference type="Proteomes" id="UP000243629"/>
    </source>
</evidence>
<dbReference type="EC" id="2.7.1.130" evidence="3 13"/>
<evidence type="ECO:0000256" key="3">
    <source>
        <dbReference type="ARBA" id="ARBA00012071"/>
    </source>
</evidence>
<comment type="function">
    <text evidence="1 13">Transfers the gamma-phosphate of ATP to the 4'-position of a tetraacyldisaccharide 1-phosphate intermediate (termed DS-1-P) to form tetraacyldisaccharide 1,4'-bis-phosphate (lipid IVA).</text>
</comment>
<dbReference type="PANTHER" id="PTHR42724">
    <property type="entry name" value="TETRAACYLDISACCHARIDE 4'-KINASE"/>
    <property type="match status" value="1"/>
</dbReference>
<keyword evidence="10 13" id="KW-0067">ATP-binding</keyword>
<dbReference type="GO" id="GO:0009029">
    <property type="term" value="F:lipid-A 4'-kinase activity"/>
    <property type="evidence" value="ECO:0007669"/>
    <property type="project" value="UniProtKB-UniRule"/>
</dbReference>
<dbReference type="UniPathway" id="UPA00359">
    <property type="reaction ID" value="UER00482"/>
</dbReference>
<evidence type="ECO:0000256" key="5">
    <source>
        <dbReference type="ARBA" id="ARBA00022516"/>
    </source>
</evidence>
<keyword evidence="8 13" id="KW-0547">Nucleotide-binding</keyword>
<dbReference type="GO" id="GO:0009244">
    <property type="term" value="P:lipopolysaccharide core region biosynthetic process"/>
    <property type="evidence" value="ECO:0007669"/>
    <property type="project" value="TreeGrafter"/>
</dbReference>
<accession>A0A1I4QEG6</accession>
<evidence type="ECO:0000256" key="9">
    <source>
        <dbReference type="ARBA" id="ARBA00022777"/>
    </source>
</evidence>
<keyword evidence="5 13" id="KW-0444">Lipid biosynthesis</keyword>
<dbReference type="SUPFAM" id="SSF52540">
    <property type="entry name" value="P-loop containing nucleoside triphosphate hydrolases"/>
    <property type="match status" value="1"/>
</dbReference>
<dbReference type="InterPro" id="IPR027417">
    <property type="entry name" value="P-loop_NTPase"/>
</dbReference>
<evidence type="ECO:0000256" key="4">
    <source>
        <dbReference type="ARBA" id="ARBA00016436"/>
    </source>
</evidence>
<name>A0A1I4QEG6_9GAMM</name>
<dbReference type="GO" id="GO:0009245">
    <property type="term" value="P:lipid A biosynthetic process"/>
    <property type="evidence" value="ECO:0007669"/>
    <property type="project" value="UniProtKB-UniRule"/>
</dbReference>
<dbReference type="HAMAP" id="MF_00409">
    <property type="entry name" value="LpxK"/>
    <property type="match status" value="1"/>
</dbReference>
<evidence type="ECO:0000256" key="6">
    <source>
        <dbReference type="ARBA" id="ARBA00022556"/>
    </source>
</evidence>
<evidence type="ECO:0000256" key="2">
    <source>
        <dbReference type="ARBA" id="ARBA00004870"/>
    </source>
</evidence>
<dbReference type="InterPro" id="IPR003758">
    <property type="entry name" value="LpxK"/>
</dbReference>
<keyword evidence="9 13" id="KW-0418">Kinase</keyword>
<dbReference type="STRING" id="1720063.SAMN05216217_104107"/>
<evidence type="ECO:0000256" key="11">
    <source>
        <dbReference type="ARBA" id="ARBA00023098"/>
    </source>
</evidence>
<protein>
    <recommendedName>
        <fullName evidence="4 13">Tetraacyldisaccharide 4'-kinase</fullName>
        <ecNumber evidence="3 13">2.7.1.130</ecNumber>
    </recommendedName>
    <alternativeName>
        <fullName evidence="12 13">Lipid A 4'-kinase</fullName>
    </alternativeName>
</protein>